<comment type="caution">
    <text evidence="1">The sequence shown here is derived from an EMBL/GenBank/DDBJ whole genome shotgun (WGS) entry which is preliminary data.</text>
</comment>
<gene>
    <name evidence="1" type="ORF">LCGC14_0844360</name>
</gene>
<dbReference type="EMBL" id="LAZR01002490">
    <property type="protein sequence ID" value="KKN29408.1"/>
    <property type="molecule type" value="Genomic_DNA"/>
</dbReference>
<proteinExistence type="predicted"/>
<evidence type="ECO:0000313" key="1">
    <source>
        <dbReference type="EMBL" id="KKN29408.1"/>
    </source>
</evidence>
<organism evidence="1">
    <name type="scientific">marine sediment metagenome</name>
    <dbReference type="NCBI Taxonomy" id="412755"/>
    <lineage>
        <taxon>unclassified sequences</taxon>
        <taxon>metagenomes</taxon>
        <taxon>ecological metagenomes</taxon>
    </lineage>
</organism>
<dbReference type="AlphaFoldDB" id="A0A0F9SJ94"/>
<protein>
    <submittedName>
        <fullName evidence="1">Uncharacterized protein</fullName>
    </submittedName>
</protein>
<name>A0A0F9SJ94_9ZZZZ</name>
<reference evidence="1" key="1">
    <citation type="journal article" date="2015" name="Nature">
        <title>Complex archaea that bridge the gap between prokaryotes and eukaryotes.</title>
        <authorList>
            <person name="Spang A."/>
            <person name="Saw J.H."/>
            <person name="Jorgensen S.L."/>
            <person name="Zaremba-Niedzwiedzka K."/>
            <person name="Martijn J."/>
            <person name="Lind A.E."/>
            <person name="van Eijk R."/>
            <person name="Schleper C."/>
            <person name="Guy L."/>
            <person name="Ettema T.J."/>
        </authorList>
    </citation>
    <scope>NUCLEOTIDE SEQUENCE</scope>
</reference>
<sequence length="72" mass="8270">MRPTKKQLTHWHRNGVFHVELPNCIVNLRPGIVNAAGREMDHIEIIPNDYPGIKAELEPDVRSINVYKKIGE</sequence>
<accession>A0A0F9SJ94</accession>